<dbReference type="Proteomes" id="UP001465976">
    <property type="component" value="Unassembled WGS sequence"/>
</dbReference>
<organism evidence="1 2">
    <name type="scientific">Marasmius crinis-equi</name>
    <dbReference type="NCBI Taxonomy" id="585013"/>
    <lineage>
        <taxon>Eukaryota</taxon>
        <taxon>Fungi</taxon>
        <taxon>Dikarya</taxon>
        <taxon>Basidiomycota</taxon>
        <taxon>Agaricomycotina</taxon>
        <taxon>Agaricomycetes</taxon>
        <taxon>Agaricomycetidae</taxon>
        <taxon>Agaricales</taxon>
        <taxon>Marasmiineae</taxon>
        <taxon>Marasmiaceae</taxon>
        <taxon>Marasmius</taxon>
    </lineage>
</organism>
<evidence type="ECO:0000313" key="1">
    <source>
        <dbReference type="EMBL" id="KAL0575960.1"/>
    </source>
</evidence>
<accession>A0ABR3FL25</accession>
<proteinExistence type="predicted"/>
<gene>
    <name evidence="1" type="ORF">V5O48_006014</name>
</gene>
<protein>
    <submittedName>
        <fullName evidence="1">Uncharacterized protein</fullName>
    </submittedName>
</protein>
<dbReference type="EMBL" id="JBAHYK010000258">
    <property type="protein sequence ID" value="KAL0575960.1"/>
    <property type="molecule type" value="Genomic_DNA"/>
</dbReference>
<sequence length="120" mass="13176">MRDYQVMRGFDTTTSDFARHCGFYDFVFEPVESSLATTSSRFEELDVADSQHETTEDVSKSFPVLFGDVPVESPFLVHSSSSIDDMPEPAESSSASVWSGLASSFLQAALRVSDILAMGF</sequence>
<reference evidence="1 2" key="1">
    <citation type="submission" date="2024-02" db="EMBL/GenBank/DDBJ databases">
        <title>A draft genome for the cacao thread blight pathogen Marasmius crinis-equi.</title>
        <authorList>
            <person name="Cohen S.P."/>
            <person name="Baruah I.K."/>
            <person name="Amoako-Attah I."/>
            <person name="Bukari Y."/>
            <person name="Meinhardt L.W."/>
            <person name="Bailey B.A."/>
        </authorList>
    </citation>
    <scope>NUCLEOTIDE SEQUENCE [LARGE SCALE GENOMIC DNA]</scope>
    <source>
        <strain evidence="1 2">GH-76</strain>
    </source>
</reference>
<evidence type="ECO:0000313" key="2">
    <source>
        <dbReference type="Proteomes" id="UP001465976"/>
    </source>
</evidence>
<name>A0ABR3FL25_9AGAR</name>
<keyword evidence="2" id="KW-1185">Reference proteome</keyword>
<comment type="caution">
    <text evidence="1">The sequence shown here is derived from an EMBL/GenBank/DDBJ whole genome shotgun (WGS) entry which is preliminary data.</text>
</comment>